<feature type="transmembrane region" description="Helical" evidence="1">
    <location>
        <begin position="125"/>
        <end position="146"/>
    </location>
</feature>
<dbReference type="VEuPathDB" id="FungiDB:SPPG_01160"/>
<dbReference type="PANTHER" id="PTHR38409">
    <property type="entry name" value="MDM10-COMPLEMENTING PROTEIN 1"/>
    <property type="match status" value="1"/>
</dbReference>
<feature type="transmembrane region" description="Helical" evidence="1">
    <location>
        <begin position="12"/>
        <end position="31"/>
    </location>
</feature>
<sequence>MALSRFDRKLAYVQAGSGLAFSTFSCLHLAGHLSANIRFSLADSALIAFREYYQHPFIEPFLIGVSLVAHIGSSVARVYIRRAAKAQRTSKKVVIEEKAQDGGAAAWPTMATALRELNWHRYTGYILTSFIGVHVWATRITPLKIFPDPSIVDMSWLTSTLRNVPFLFPPYYFALGTAGIYHTLYGVHRALCTLQLLPRSRRIEPGRWTAVMYVSAALMVSTIMAIAGVYETVPIPLAAKWEQLDKAIMGVYLKSL</sequence>
<name>A0A0L0HS65_SPIPD</name>
<dbReference type="Proteomes" id="UP000053201">
    <property type="component" value="Unassembled WGS sequence"/>
</dbReference>
<dbReference type="InterPro" id="IPR039960">
    <property type="entry name" value="MCP1"/>
</dbReference>
<dbReference type="GO" id="GO:0055088">
    <property type="term" value="P:lipid homeostasis"/>
    <property type="evidence" value="ECO:0007669"/>
    <property type="project" value="InterPro"/>
</dbReference>
<dbReference type="OMA" id="DFGYIAW"/>
<evidence type="ECO:0000313" key="3">
    <source>
        <dbReference type="Proteomes" id="UP000053201"/>
    </source>
</evidence>
<feature type="transmembrane region" description="Helical" evidence="1">
    <location>
        <begin position="61"/>
        <end position="80"/>
    </location>
</feature>
<keyword evidence="1" id="KW-0812">Transmembrane</keyword>
<dbReference type="InParanoid" id="A0A0L0HS65"/>
<dbReference type="RefSeq" id="XP_016611733.1">
    <property type="nucleotide sequence ID" value="XM_016749484.1"/>
</dbReference>
<reference evidence="2 3" key="1">
    <citation type="submission" date="2009-08" db="EMBL/GenBank/DDBJ databases">
        <title>The Genome Sequence of Spizellomyces punctatus strain DAOM BR117.</title>
        <authorList>
            <consortium name="The Broad Institute Genome Sequencing Platform"/>
            <person name="Russ C."/>
            <person name="Cuomo C."/>
            <person name="Shea T."/>
            <person name="Young S.K."/>
            <person name="Zeng Q."/>
            <person name="Koehrsen M."/>
            <person name="Haas B."/>
            <person name="Borodovsky M."/>
            <person name="Guigo R."/>
            <person name="Alvarado L."/>
            <person name="Berlin A."/>
            <person name="Bochicchio J."/>
            <person name="Borenstein D."/>
            <person name="Chapman S."/>
            <person name="Chen Z."/>
            <person name="Engels R."/>
            <person name="Freedman E."/>
            <person name="Gellesch M."/>
            <person name="Goldberg J."/>
            <person name="Griggs A."/>
            <person name="Gujja S."/>
            <person name="Heiman D."/>
            <person name="Hepburn T."/>
            <person name="Howarth C."/>
            <person name="Jen D."/>
            <person name="Larson L."/>
            <person name="Lewis B."/>
            <person name="Mehta T."/>
            <person name="Park D."/>
            <person name="Pearson M."/>
            <person name="Roberts A."/>
            <person name="Saif S."/>
            <person name="Shenoy N."/>
            <person name="Sisk P."/>
            <person name="Stolte C."/>
            <person name="Sykes S."/>
            <person name="Thomson T."/>
            <person name="Walk T."/>
            <person name="White J."/>
            <person name="Yandava C."/>
            <person name="Burger G."/>
            <person name="Gray M.W."/>
            <person name="Holland P.W.H."/>
            <person name="King N."/>
            <person name="Lang F.B.F."/>
            <person name="Roger A.J."/>
            <person name="Ruiz-Trillo I."/>
            <person name="Lander E."/>
            <person name="Nusbaum C."/>
        </authorList>
    </citation>
    <scope>NUCLEOTIDE SEQUENCE [LARGE SCALE GENOMIC DNA]</scope>
    <source>
        <strain evidence="2 3">DAOM BR117</strain>
    </source>
</reference>
<dbReference type="EMBL" id="KQ257451">
    <property type="protein sequence ID" value="KND03694.1"/>
    <property type="molecule type" value="Genomic_DNA"/>
</dbReference>
<protein>
    <recommendedName>
        <fullName evidence="4">Mitochondrial adapter protein MCP1 transmembrane domain-containing protein</fullName>
    </recommendedName>
</protein>
<feature type="transmembrane region" description="Helical" evidence="1">
    <location>
        <begin position="208"/>
        <end position="230"/>
    </location>
</feature>
<keyword evidence="3" id="KW-1185">Reference proteome</keyword>
<dbReference type="Gene3D" id="1.20.1300.10">
    <property type="entry name" value="Fumarate reductase/succinate dehydrogenase, transmembrane subunit"/>
    <property type="match status" value="1"/>
</dbReference>
<feature type="transmembrane region" description="Helical" evidence="1">
    <location>
        <begin position="166"/>
        <end position="187"/>
    </location>
</feature>
<dbReference type="PANTHER" id="PTHR38409:SF1">
    <property type="entry name" value="MITOCHONDRIAL ADAPTER PROTEIN MCP1"/>
    <property type="match status" value="1"/>
</dbReference>
<organism evidence="2 3">
    <name type="scientific">Spizellomyces punctatus (strain DAOM BR117)</name>
    <dbReference type="NCBI Taxonomy" id="645134"/>
    <lineage>
        <taxon>Eukaryota</taxon>
        <taxon>Fungi</taxon>
        <taxon>Fungi incertae sedis</taxon>
        <taxon>Chytridiomycota</taxon>
        <taxon>Chytridiomycota incertae sedis</taxon>
        <taxon>Chytridiomycetes</taxon>
        <taxon>Spizellomycetales</taxon>
        <taxon>Spizellomycetaceae</taxon>
        <taxon>Spizellomyces</taxon>
    </lineage>
</organism>
<dbReference type="SUPFAM" id="SSF81343">
    <property type="entry name" value="Fumarate reductase respiratory complex transmembrane subunits"/>
    <property type="match status" value="1"/>
</dbReference>
<dbReference type="AlphaFoldDB" id="A0A0L0HS65"/>
<evidence type="ECO:0000313" key="2">
    <source>
        <dbReference type="EMBL" id="KND03694.1"/>
    </source>
</evidence>
<dbReference type="OrthoDB" id="10259513at2759"/>
<evidence type="ECO:0008006" key="4">
    <source>
        <dbReference type="Google" id="ProtNLM"/>
    </source>
</evidence>
<proteinExistence type="predicted"/>
<dbReference type="GO" id="GO:0016020">
    <property type="term" value="C:membrane"/>
    <property type="evidence" value="ECO:0007669"/>
    <property type="project" value="InterPro"/>
</dbReference>
<keyword evidence="1" id="KW-1133">Transmembrane helix</keyword>
<accession>A0A0L0HS65</accession>
<evidence type="ECO:0000256" key="1">
    <source>
        <dbReference type="SAM" id="Phobius"/>
    </source>
</evidence>
<gene>
    <name evidence="2" type="ORF">SPPG_01160</name>
</gene>
<keyword evidence="1" id="KW-0472">Membrane</keyword>
<dbReference type="GeneID" id="27684844"/>
<dbReference type="PROSITE" id="PS51257">
    <property type="entry name" value="PROKAR_LIPOPROTEIN"/>
    <property type="match status" value="1"/>
</dbReference>
<dbReference type="InterPro" id="IPR034804">
    <property type="entry name" value="SQR/QFR_C/D"/>
</dbReference>